<keyword evidence="4" id="KW-1185">Reference proteome</keyword>
<feature type="coiled-coil region" evidence="1">
    <location>
        <begin position="114"/>
        <end position="141"/>
    </location>
</feature>
<evidence type="ECO:0000259" key="2">
    <source>
        <dbReference type="PROSITE" id="PS50921"/>
    </source>
</evidence>
<reference evidence="3 4" key="1">
    <citation type="submission" date="2016-11" db="EMBL/GenBank/DDBJ databases">
        <title>Description of two novel members of the family Erysipelotrichaceae: Ileibacterium lipovorans gen. nov., sp. nov. and Dubosiella newyorkensis, gen. nov., sp. nov.</title>
        <authorList>
            <person name="Cox L.M."/>
            <person name="Sohn J."/>
            <person name="Tyrrell K.L."/>
            <person name="Citron D.M."/>
            <person name="Lawson P.A."/>
            <person name="Patel N.B."/>
            <person name="Iizumi T."/>
            <person name="Perez-Perez G.I."/>
            <person name="Goldstein E.J."/>
            <person name="Blaser M.J."/>
        </authorList>
    </citation>
    <scope>NUCLEOTIDE SEQUENCE [LARGE SCALE GENOMIC DNA]</scope>
    <source>
        <strain evidence="3 4">NYU-BL-A3</strain>
    </source>
</reference>
<dbReference type="PROSITE" id="PS50921">
    <property type="entry name" value="ANTAR"/>
    <property type="match status" value="1"/>
</dbReference>
<keyword evidence="1" id="KW-0175">Coiled coil</keyword>
<feature type="domain" description="ANTAR" evidence="2">
    <location>
        <begin position="121"/>
        <end position="182"/>
    </location>
</feature>
<dbReference type="RefSeq" id="WP_075818835.1">
    <property type="nucleotide sequence ID" value="NZ_CAPIAK010000076.1"/>
</dbReference>
<dbReference type="AlphaFoldDB" id="A0A1U7NGW8"/>
<dbReference type="GeneID" id="82202506"/>
<comment type="caution">
    <text evidence="3">The sequence shown here is derived from an EMBL/GenBank/DDBJ whole genome shotgun (WGS) entry which is preliminary data.</text>
</comment>
<evidence type="ECO:0000256" key="1">
    <source>
        <dbReference type="SAM" id="Coils"/>
    </source>
</evidence>
<dbReference type="InterPro" id="IPR036388">
    <property type="entry name" value="WH-like_DNA-bd_sf"/>
</dbReference>
<dbReference type="Proteomes" id="UP000186341">
    <property type="component" value="Unassembled WGS sequence"/>
</dbReference>
<dbReference type="InterPro" id="IPR011006">
    <property type="entry name" value="CheY-like_superfamily"/>
</dbReference>
<dbReference type="InterPro" id="IPR005561">
    <property type="entry name" value="ANTAR"/>
</dbReference>
<gene>
    <name evidence="3" type="ORF">BO222_04660</name>
</gene>
<dbReference type="SUPFAM" id="SSF52172">
    <property type="entry name" value="CheY-like"/>
    <property type="match status" value="1"/>
</dbReference>
<evidence type="ECO:0000313" key="3">
    <source>
        <dbReference type="EMBL" id="OLU40646.1"/>
    </source>
</evidence>
<proteinExistence type="predicted"/>
<accession>A0A1U7NGW8</accession>
<evidence type="ECO:0000313" key="4">
    <source>
        <dbReference type="Proteomes" id="UP000186341"/>
    </source>
</evidence>
<dbReference type="OrthoDB" id="9808843at2"/>
<dbReference type="GO" id="GO:0003723">
    <property type="term" value="F:RNA binding"/>
    <property type="evidence" value="ECO:0007669"/>
    <property type="project" value="InterPro"/>
</dbReference>
<name>A0A1U7NGW8_9FIRM</name>
<sequence length="189" mass="21759">MRKKKVIWLSSNSETKGQYFPSSKYDLSLEKSSSKLKQKLNDEKFDLIMISGPLSGESCIQIANEVAAVFQIPVLLAVPGELYDQASYQCQEHRVFVILSPLQKLMTMQAIALIEKFSDQIRLLEKQIQKEQQKFKDEKMINLCKLKLIETYHWSEEKAHSFIGKKAMDHSCTKVYVAKVLLNRLQANT</sequence>
<dbReference type="Gene3D" id="1.10.10.10">
    <property type="entry name" value="Winged helix-like DNA-binding domain superfamily/Winged helix DNA-binding domain"/>
    <property type="match status" value="1"/>
</dbReference>
<dbReference type="EMBL" id="MPJW01000101">
    <property type="protein sequence ID" value="OLU40646.1"/>
    <property type="molecule type" value="Genomic_DNA"/>
</dbReference>
<protein>
    <recommendedName>
        <fullName evidence="2">ANTAR domain-containing protein</fullName>
    </recommendedName>
</protein>
<organism evidence="3 4">
    <name type="scientific">Ileibacterium valens</name>
    <dbReference type="NCBI Taxonomy" id="1862668"/>
    <lineage>
        <taxon>Bacteria</taxon>
        <taxon>Bacillati</taxon>
        <taxon>Bacillota</taxon>
        <taxon>Erysipelotrichia</taxon>
        <taxon>Erysipelotrichales</taxon>
        <taxon>Erysipelotrichaceae</taxon>
        <taxon>Ileibacterium</taxon>
    </lineage>
</organism>